<reference evidence="2" key="1">
    <citation type="submission" date="2012-07" db="EMBL/GenBank/DDBJ databases">
        <title>Genome of the Chinese tree shrew, a rising model animal genetically related to primates.</title>
        <authorList>
            <person name="Zhang G."/>
            <person name="Fan Y."/>
            <person name="Yao Y."/>
            <person name="Huang Z."/>
        </authorList>
    </citation>
    <scope>NUCLEOTIDE SEQUENCE [LARGE SCALE GENOMIC DNA]</scope>
</reference>
<dbReference type="InParanoid" id="L9L8N0"/>
<evidence type="ECO:0000313" key="2">
    <source>
        <dbReference type="Proteomes" id="UP000011518"/>
    </source>
</evidence>
<evidence type="ECO:0000313" key="1">
    <source>
        <dbReference type="EMBL" id="ELW71470.1"/>
    </source>
</evidence>
<gene>
    <name evidence="1" type="ORF">TREES_T100006229</name>
</gene>
<keyword evidence="2" id="KW-1185">Reference proteome</keyword>
<reference evidence="2" key="2">
    <citation type="journal article" date="2013" name="Nat. Commun.">
        <title>Genome of the Chinese tree shrew.</title>
        <authorList>
            <person name="Fan Y."/>
            <person name="Huang Z.Y."/>
            <person name="Cao C.C."/>
            <person name="Chen C.S."/>
            <person name="Chen Y.X."/>
            <person name="Fan D.D."/>
            <person name="He J."/>
            <person name="Hou H.L."/>
            <person name="Hu L."/>
            <person name="Hu X.T."/>
            <person name="Jiang X.T."/>
            <person name="Lai R."/>
            <person name="Lang Y.S."/>
            <person name="Liang B."/>
            <person name="Liao S.G."/>
            <person name="Mu D."/>
            <person name="Ma Y.Y."/>
            <person name="Niu Y.Y."/>
            <person name="Sun X.Q."/>
            <person name="Xia J.Q."/>
            <person name="Xiao J."/>
            <person name="Xiong Z.Q."/>
            <person name="Xu L."/>
            <person name="Yang L."/>
            <person name="Zhang Y."/>
            <person name="Zhao W."/>
            <person name="Zhao X.D."/>
            <person name="Zheng Y.T."/>
            <person name="Zhou J.M."/>
            <person name="Zhu Y.B."/>
            <person name="Zhang G.J."/>
            <person name="Wang J."/>
            <person name="Yao Y.G."/>
        </authorList>
    </citation>
    <scope>NUCLEOTIDE SEQUENCE [LARGE SCALE GENOMIC DNA]</scope>
</reference>
<proteinExistence type="predicted"/>
<sequence>MGPALKNIAALSYHQLAPNELFLKDSVRDIFPKALEELVVYQKESPPEDLLLCIFTVGLVKRGELQLAMAVKDENRLNHGWARWTR</sequence>
<dbReference type="EMBL" id="KB320462">
    <property type="protein sequence ID" value="ELW71470.1"/>
    <property type="molecule type" value="Genomic_DNA"/>
</dbReference>
<accession>L9L8N0</accession>
<name>L9L8N0_TUPCH</name>
<dbReference type="Proteomes" id="UP000011518">
    <property type="component" value="Unassembled WGS sequence"/>
</dbReference>
<organism evidence="1 2">
    <name type="scientific">Tupaia chinensis</name>
    <name type="common">Chinese tree shrew</name>
    <name type="synonym">Tupaia belangeri chinensis</name>
    <dbReference type="NCBI Taxonomy" id="246437"/>
    <lineage>
        <taxon>Eukaryota</taxon>
        <taxon>Metazoa</taxon>
        <taxon>Chordata</taxon>
        <taxon>Craniata</taxon>
        <taxon>Vertebrata</taxon>
        <taxon>Euteleostomi</taxon>
        <taxon>Mammalia</taxon>
        <taxon>Eutheria</taxon>
        <taxon>Euarchontoglires</taxon>
        <taxon>Scandentia</taxon>
        <taxon>Tupaiidae</taxon>
        <taxon>Tupaia</taxon>
    </lineage>
</organism>
<protein>
    <submittedName>
        <fullName evidence="1">Uncharacterized protein</fullName>
    </submittedName>
</protein>
<dbReference type="AlphaFoldDB" id="L9L8N0"/>